<keyword evidence="2" id="KW-0560">Oxidoreductase</keyword>
<dbReference type="PANTHER" id="PTHR43103">
    <property type="entry name" value="NUCLEOSIDE-DIPHOSPHATE-SUGAR EPIMERASE"/>
    <property type="match status" value="1"/>
</dbReference>
<dbReference type="InterPro" id="IPR036291">
    <property type="entry name" value="NAD(P)-bd_dom_sf"/>
</dbReference>
<evidence type="ECO:0000313" key="5">
    <source>
        <dbReference type="EMBL" id="KZT13316.1"/>
    </source>
</evidence>
<dbReference type="InParanoid" id="A0A165IN94"/>
<dbReference type="InterPro" id="IPR001509">
    <property type="entry name" value="Epimerase_deHydtase"/>
</dbReference>
<accession>A0A165IN94</accession>
<feature type="domain" description="NAD-dependent epimerase/dehydratase" evidence="4">
    <location>
        <begin position="29"/>
        <end position="223"/>
    </location>
</feature>
<dbReference type="SUPFAM" id="SSF51735">
    <property type="entry name" value="NAD(P)-binding Rossmann-fold domains"/>
    <property type="match status" value="1"/>
</dbReference>
<evidence type="ECO:0000256" key="1">
    <source>
        <dbReference type="ARBA" id="ARBA00007637"/>
    </source>
</evidence>
<reference evidence="5 6" key="1">
    <citation type="journal article" date="2016" name="Mol. Biol. Evol.">
        <title>Comparative Genomics of Early-Diverging Mushroom-Forming Fungi Provides Insights into the Origins of Lignocellulose Decay Capabilities.</title>
        <authorList>
            <person name="Nagy L.G."/>
            <person name="Riley R."/>
            <person name="Tritt A."/>
            <person name="Adam C."/>
            <person name="Daum C."/>
            <person name="Floudas D."/>
            <person name="Sun H."/>
            <person name="Yadav J.S."/>
            <person name="Pangilinan J."/>
            <person name="Larsson K.H."/>
            <person name="Matsuura K."/>
            <person name="Barry K."/>
            <person name="Labutti K."/>
            <person name="Kuo R."/>
            <person name="Ohm R.A."/>
            <person name="Bhattacharya S.S."/>
            <person name="Shirouzu T."/>
            <person name="Yoshinaga Y."/>
            <person name="Martin F.M."/>
            <person name="Grigoriev I.V."/>
            <person name="Hibbett D.S."/>
        </authorList>
    </citation>
    <scope>NUCLEOTIDE SEQUENCE [LARGE SCALE GENOMIC DNA]</scope>
    <source>
        <strain evidence="5 6">93-53</strain>
    </source>
</reference>
<gene>
    <name evidence="5" type="ORF">LAESUDRAFT_669815</name>
</gene>
<proteinExistence type="inferred from homology"/>
<dbReference type="OrthoDB" id="202470at2759"/>
<comment type="similarity">
    <text evidence="1">Belongs to the NAD(P)-dependent epimerase/dehydratase family.</text>
</comment>
<organism evidence="5 6">
    <name type="scientific">Laetiporus sulphureus 93-53</name>
    <dbReference type="NCBI Taxonomy" id="1314785"/>
    <lineage>
        <taxon>Eukaryota</taxon>
        <taxon>Fungi</taxon>
        <taxon>Dikarya</taxon>
        <taxon>Basidiomycota</taxon>
        <taxon>Agaricomycotina</taxon>
        <taxon>Agaricomycetes</taxon>
        <taxon>Polyporales</taxon>
        <taxon>Laetiporus</taxon>
    </lineage>
</organism>
<dbReference type="PANTHER" id="PTHR43103:SF5">
    <property type="entry name" value="4-EPIMERASE, PUTATIVE (AFU_ORTHOLOGUE AFUA_7G00360)-RELATED"/>
    <property type="match status" value="1"/>
</dbReference>
<dbReference type="AlphaFoldDB" id="A0A165IN94"/>
<dbReference type="Proteomes" id="UP000076871">
    <property type="component" value="Unassembled WGS sequence"/>
</dbReference>
<evidence type="ECO:0000256" key="2">
    <source>
        <dbReference type="ARBA" id="ARBA00023002"/>
    </source>
</evidence>
<dbReference type="GO" id="GO:0016491">
    <property type="term" value="F:oxidoreductase activity"/>
    <property type="evidence" value="ECO:0007669"/>
    <property type="project" value="UniProtKB-KW"/>
</dbReference>
<dbReference type="Pfam" id="PF01370">
    <property type="entry name" value="Epimerase"/>
    <property type="match status" value="1"/>
</dbReference>
<dbReference type="RefSeq" id="XP_040770826.1">
    <property type="nucleotide sequence ID" value="XM_040905414.1"/>
</dbReference>
<keyword evidence="3" id="KW-0520">NAD</keyword>
<dbReference type="STRING" id="1314785.A0A165IN94"/>
<evidence type="ECO:0000256" key="3">
    <source>
        <dbReference type="ARBA" id="ARBA00023027"/>
    </source>
</evidence>
<dbReference type="EMBL" id="KV427605">
    <property type="protein sequence ID" value="KZT13316.1"/>
    <property type="molecule type" value="Genomic_DNA"/>
</dbReference>
<dbReference type="Gene3D" id="3.40.50.720">
    <property type="entry name" value="NAD(P)-binding Rossmann-like Domain"/>
    <property type="match status" value="1"/>
</dbReference>
<sequence>MSRPLSFTAERALALPADEFEAAAKKPRVVVTGGSGKLGRAAVVDLFENGWEVINFDRAAPPPSAPKEIIFIHTELQDMGQVMENLIEVDTKYKKIDAIVHLAALPAPGMMASSTQFSLNAMSTYNILEASRKLGIKNLVLASSETLLGLPFSPWLPDRIPVDENSPRRPESAYSLSKLVGEVMSEEYARWDPSTKIVSLRFSNVQSPEDYAAFETWQKDPMIRKWNLFGYIDARDGAQAIRKSLEYKATGHHQFLIANSNTTMRVPNADLVAACFPGIPYMPTKGKNDTLLSIDKAKRELGYSPKWDWK</sequence>
<evidence type="ECO:0000313" key="6">
    <source>
        <dbReference type="Proteomes" id="UP000076871"/>
    </source>
</evidence>
<protein>
    <submittedName>
        <fullName evidence="5">NAD(P)-binding protein</fullName>
    </submittedName>
</protein>
<dbReference type="GeneID" id="63822444"/>
<keyword evidence="6" id="KW-1185">Reference proteome</keyword>
<name>A0A165IN94_9APHY</name>
<evidence type="ECO:0000259" key="4">
    <source>
        <dbReference type="Pfam" id="PF01370"/>
    </source>
</evidence>